<dbReference type="RefSeq" id="WP_013245008.1">
    <property type="nucleotide sequence ID" value="NC_019908.1"/>
</dbReference>
<protein>
    <recommendedName>
        <fullName evidence="4">Yip1 domain-containing protein</fullName>
    </recommendedName>
</protein>
<keyword evidence="3" id="KW-1185">Reference proteome</keyword>
<keyword evidence="1" id="KW-0812">Transmembrane</keyword>
<gene>
    <name evidence="2" type="ORF">BPP43_04705</name>
</gene>
<evidence type="ECO:0000313" key="3">
    <source>
        <dbReference type="Proteomes" id="UP000010793"/>
    </source>
</evidence>
<dbReference type="AlphaFoldDB" id="A0A3B6VJW6"/>
<sequence>MKIYEAIYYYLLSPKEAIKKDLKLEYALIIYLIASISISISALITIGTKTSVLKLLILVFGISAYIAISNILKIAIINLTTTLLNISNENYIKKFIKNYFAIYGIFIFILPISLIFIKSSALFFIQSISFIIFQIYYFFISYYNIKESFNINSSSKAFIILLSPIIIDYLTYISLIILIFGVFINSL</sequence>
<feature type="transmembrane region" description="Helical" evidence="1">
    <location>
        <begin position="123"/>
        <end position="145"/>
    </location>
</feature>
<organism evidence="2 3">
    <name type="scientific">Brachyspira pilosicoli P43/6/78</name>
    <dbReference type="NCBI Taxonomy" id="1042417"/>
    <lineage>
        <taxon>Bacteria</taxon>
        <taxon>Pseudomonadati</taxon>
        <taxon>Spirochaetota</taxon>
        <taxon>Spirochaetia</taxon>
        <taxon>Brachyspirales</taxon>
        <taxon>Brachyspiraceae</taxon>
        <taxon>Brachyspira</taxon>
    </lineage>
</organism>
<feature type="transmembrane region" description="Helical" evidence="1">
    <location>
        <begin position="98"/>
        <end position="117"/>
    </location>
</feature>
<name>A0A3B6VJW6_BRAPL</name>
<feature type="transmembrane region" description="Helical" evidence="1">
    <location>
        <begin position="157"/>
        <end position="184"/>
    </location>
</feature>
<dbReference type="GeneID" id="56440632"/>
<dbReference type="Proteomes" id="UP000010793">
    <property type="component" value="Chromosome"/>
</dbReference>
<evidence type="ECO:0000256" key="1">
    <source>
        <dbReference type="SAM" id="Phobius"/>
    </source>
</evidence>
<reference evidence="2 3" key="1">
    <citation type="journal article" date="2013" name="Genome Announc.">
        <title>Complete Genome Sequence of the Porcine Strain Brachyspira pilosicoli P43/6/78(T.).</title>
        <authorList>
            <person name="Lin C."/>
            <person name="den Bakker H.C."/>
            <person name="Suzuki H."/>
            <person name="Lefebure T."/>
            <person name="Ponnala L."/>
            <person name="Sun Q."/>
            <person name="Stanhope M.J."/>
            <person name="Wiedmann M."/>
            <person name="Duhamel G.E."/>
        </authorList>
    </citation>
    <scope>NUCLEOTIDE SEQUENCE [LARGE SCALE GENOMIC DNA]</scope>
    <source>
        <strain evidence="2 3">P43/6/78</strain>
    </source>
</reference>
<keyword evidence="1" id="KW-0472">Membrane</keyword>
<proteinExistence type="predicted"/>
<feature type="transmembrane region" description="Helical" evidence="1">
    <location>
        <begin position="26"/>
        <end position="46"/>
    </location>
</feature>
<evidence type="ECO:0008006" key="4">
    <source>
        <dbReference type="Google" id="ProtNLM"/>
    </source>
</evidence>
<dbReference type="EMBL" id="CP002873">
    <property type="protein sequence ID" value="AGA66213.1"/>
    <property type="molecule type" value="Genomic_DNA"/>
</dbReference>
<dbReference type="KEGG" id="bpip:BPP43_04705"/>
<accession>A0A3B6VJW6</accession>
<evidence type="ECO:0000313" key="2">
    <source>
        <dbReference type="EMBL" id="AGA66213.1"/>
    </source>
</evidence>
<feature type="transmembrane region" description="Helical" evidence="1">
    <location>
        <begin position="52"/>
        <end position="77"/>
    </location>
</feature>
<keyword evidence="1" id="KW-1133">Transmembrane helix</keyword>